<evidence type="ECO:0000313" key="1">
    <source>
        <dbReference type="EMBL" id="KAK8157195.1"/>
    </source>
</evidence>
<protein>
    <recommendedName>
        <fullName evidence="3">Berberine/berberine-like domain-containing protein</fullName>
    </recommendedName>
</protein>
<sequence>MTFVAAYKTSTCQSYLRDLLFIFSEAFLDLAFNTIAGQAPGDSGDKNSDEEPHGRAGWKFMALTFQNDERIIEKATEVFHKMIESIGDNNILFLYDVGWMSEENDELFHKLSEQYVEDLGSYAKSIGKSNPFLYLDNADPTQDPLSTYGHANIQKMRAAAVKYDPEGVFQTMVPGEFKLSKVRVPEDEEQHDEL</sequence>
<reference evidence="1 2" key="1">
    <citation type="journal article" date="2022" name="G3 (Bethesda)">
        <title>Enemy or ally: a genomic approach to elucidate the lifestyle of Phyllosticta citrichinaensis.</title>
        <authorList>
            <person name="Buijs V.A."/>
            <person name="Groenewald J.Z."/>
            <person name="Haridas S."/>
            <person name="LaButti K.M."/>
            <person name="Lipzen A."/>
            <person name="Martin F.M."/>
            <person name="Barry K."/>
            <person name="Grigoriev I.V."/>
            <person name="Crous P.W."/>
            <person name="Seidl M.F."/>
        </authorList>
    </citation>
    <scope>NUCLEOTIDE SEQUENCE [LARGE SCALE GENOMIC DNA]</scope>
    <source>
        <strain evidence="1 2">CBS 129764</strain>
    </source>
</reference>
<dbReference type="EMBL" id="JBBWUH010000009">
    <property type="protein sequence ID" value="KAK8157195.1"/>
    <property type="molecule type" value="Genomic_DNA"/>
</dbReference>
<dbReference type="Proteomes" id="UP001456524">
    <property type="component" value="Unassembled WGS sequence"/>
</dbReference>
<evidence type="ECO:0000313" key="2">
    <source>
        <dbReference type="Proteomes" id="UP001456524"/>
    </source>
</evidence>
<proteinExistence type="predicted"/>
<comment type="caution">
    <text evidence="1">The sequence shown here is derived from an EMBL/GenBank/DDBJ whole genome shotgun (WGS) entry which is preliminary data.</text>
</comment>
<evidence type="ECO:0008006" key="3">
    <source>
        <dbReference type="Google" id="ProtNLM"/>
    </source>
</evidence>
<organism evidence="1 2">
    <name type="scientific">Phyllosticta citrichinensis</name>
    <dbReference type="NCBI Taxonomy" id="1130410"/>
    <lineage>
        <taxon>Eukaryota</taxon>
        <taxon>Fungi</taxon>
        <taxon>Dikarya</taxon>
        <taxon>Ascomycota</taxon>
        <taxon>Pezizomycotina</taxon>
        <taxon>Dothideomycetes</taxon>
        <taxon>Dothideomycetes incertae sedis</taxon>
        <taxon>Botryosphaeriales</taxon>
        <taxon>Phyllostictaceae</taxon>
        <taxon>Phyllosticta</taxon>
    </lineage>
</organism>
<gene>
    <name evidence="1" type="ORF">IWX90DRAFT_516452</name>
</gene>
<accession>A0ABR1XJ60</accession>
<name>A0ABR1XJ60_9PEZI</name>
<keyword evidence="2" id="KW-1185">Reference proteome</keyword>